<dbReference type="InParanoid" id="A0A151GFE2"/>
<evidence type="ECO:0000313" key="3">
    <source>
        <dbReference type="Proteomes" id="UP000076580"/>
    </source>
</evidence>
<sequence length="453" mass="49349">MPGWLCSPHVRLGCTRHMYTVLDVGTHLSTAGEYTVRTYACAVQHLGGLPAVRAGTSTRDDCYRTWYGLHAHAPTCTPARSPSGAKAEWTATYRLHVTSRDRVRGMHALVSALRSAAELSRTLASADTAHRCLGVRAAVRWRSMRWYARGGAQLHAPTYATACACAARIGSSQRAGRGGPVGDSRRVRPRGRNARKACDDGVCSARQVTAEGRTKMHTSRAPECPARHHDRGRHGKTGARHDGGILAANNARGRRDKARRSLHGHRAPGPAWRKASKYDHGTMTTEYNLHDHGAPGNYHLHQRTAQKPHDYRVPVTISSSGPHRKACDDGVIRGAANNTRAPIEKPGDRRVSGTATTECQALRLQSTRYCDHLVPGTATTAPHERRKAIAEHSVPSTITAARKGMQVILYKHDHRVPGTDTAGPPERQTTTAPSTEYPAPEERQALALARTHP</sequence>
<proteinExistence type="predicted"/>
<evidence type="ECO:0000313" key="2">
    <source>
        <dbReference type="EMBL" id="KYK55804.1"/>
    </source>
</evidence>
<feature type="region of interest" description="Disordered" evidence="1">
    <location>
        <begin position="173"/>
        <end position="198"/>
    </location>
</feature>
<feature type="region of interest" description="Disordered" evidence="1">
    <location>
        <begin position="212"/>
        <end position="276"/>
    </location>
</feature>
<dbReference type="Proteomes" id="UP000076580">
    <property type="component" value="Chromosome 03"/>
</dbReference>
<feature type="compositionally biased region" description="Basic residues" evidence="1">
    <location>
        <begin position="228"/>
        <end position="238"/>
    </location>
</feature>
<dbReference type="RefSeq" id="XP_040655156.1">
    <property type="nucleotide sequence ID" value="XM_040805052.1"/>
</dbReference>
<keyword evidence="3" id="KW-1185">Reference proteome</keyword>
<dbReference type="EMBL" id="LAYC01000003">
    <property type="protein sequence ID" value="KYK55804.1"/>
    <property type="molecule type" value="Genomic_DNA"/>
</dbReference>
<gene>
    <name evidence="2" type="ORF">DCS_07768</name>
</gene>
<dbReference type="GeneID" id="63720411"/>
<organism evidence="2 3">
    <name type="scientific">Drechmeria coniospora</name>
    <name type="common">Nematophagous fungus</name>
    <name type="synonym">Meria coniospora</name>
    <dbReference type="NCBI Taxonomy" id="98403"/>
    <lineage>
        <taxon>Eukaryota</taxon>
        <taxon>Fungi</taxon>
        <taxon>Dikarya</taxon>
        <taxon>Ascomycota</taxon>
        <taxon>Pezizomycotina</taxon>
        <taxon>Sordariomycetes</taxon>
        <taxon>Hypocreomycetidae</taxon>
        <taxon>Hypocreales</taxon>
        <taxon>Ophiocordycipitaceae</taxon>
        <taxon>Drechmeria</taxon>
    </lineage>
</organism>
<accession>A0A151GFE2</accession>
<feature type="compositionally biased region" description="Basic residues" evidence="1">
    <location>
        <begin position="252"/>
        <end position="266"/>
    </location>
</feature>
<comment type="caution">
    <text evidence="2">The sequence shown here is derived from an EMBL/GenBank/DDBJ whole genome shotgun (WGS) entry which is preliminary data.</text>
</comment>
<evidence type="ECO:0000256" key="1">
    <source>
        <dbReference type="SAM" id="MobiDB-lite"/>
    </source>
</evidence>
<name>A0A151GFE2_DRECN</name>
<dbReference type="AlphaFoldDB" id="A0A151GFE2"/>
<feature type="region of interest" description="Disordered" evidence="1">
    <location>
        <begin position="415"/>
        <end position="453"/>
    </location>
</feature>
<reference evidence="2 3" key="1">
    <citation type="journal article" date="2016" name="Sci. Rep.">
        <title>Insights into Adaptations to a Near-Obligate Nematode Endoparasitic Lifestyle from the Finished Genome of Drechmeria coniospora.</title>
        <authorList>
            <person name="Zhang L."/>
            <person name="Zhou Z."/>
            <person name="Guo Q."/>
            <person name="Fokkens L."/>
            <person name="Miskei M."/>
            <person name="Pocsi I."/>
            <person name="Zhang W."/>
            <person name="Chen M."/>
            <person name="Wang L."/>
            <person name="Sun Y."/>
            <person name="Donzelli B.G."/>
            <person name="Gibson D.M."/>
            <person name="Nelson D.R."/>
            <person name="Luo J.G."/>
            <person name="Rep M."/>
            <person name="Liu H."/>
            <person name="Yang S."/>
            <person name="Wang J."/>
            <person name="Krasnoff S.B."/>
            <person name="Xu Y."/>
            <person name="Molnar I."/>
            <person name="Lin M."/>
        </authorList>
    </citation>
    <scope>NUCLEOTIDE SEQUENCE [LARGE SCALE GENOMIC DNA]</scope>
    <source>
        <strain evidence="2 3">ARSEF 6962</strain>
    </source>
</reference>
<protein>
    <submittedName>
        <fullName evidence="2">Uncharacterized protein</fullName>
    </submittedName>
</protein>